<dbReference type="Proteomes" id="UP001590950">
    <property type="component" value="Unassembled WGS sequence"/>
</dbReference>
<dbReference type="Pfam" id="PF22893">
    <property type="entry name" value="ULD_2"/>
    <property type="match status" value="1"/>
</dbReference>
<gene>
    <name evidence="3" type="ORF">N7G274_002674</name>
</gene>
<reference evidence="3 4" key="1">
    <citation type="submission" date="2024-09" db="EMBL/GenBank/DDBJ databases">
        <title>Rethinking Asexuality: The Enigmatic Case of Functional Sexual Genes in Lepraria (Stereocaulaceae).</title>
        <authorList>
            <person name="Doellman M."/>
            <person name="Sun Y."/>
            <person name="Barcenas-Pena A."/>
            <person name="Lumbsch H.T."/>
            <person name="Grewe F."/>
        </authorList>
    </citation>
    <scope>NUCLEOTIDE SEQUENCE [LARGE SCALE GENOMIC DNA]</scope>
    <source>
        <strain evidence="3 4">Mercado 3170</strain>
    </source>
</reference>
<protein>
    <recommendedName>
        <fullName evidence="2">Ubiquitin-like domain-containing protein</fullName>
    </recommendedName>
</protein>
<evidence type="ECO:0000259" key="2">
    <source>
        <dbReference type="Pfam" id="PF22893"/>
    </source>
</evidence>
<sequence>MKPASARFVFRFLQPHFEPPSFPFPQRLLSTSPVMPITFGSLGDIISLSILIKDTVNCLDDSRGSSAEYQATIRELWNLDRILLQVELTFQSCERTPELNALRTIAGKSAEQCRECITKFRDQIRHFQRSLQTGHSGNFVRDVAWKIKWQASPKRLANFRTEINTHSMTINMLLATTGVKLITMNDEHMNKRLNQSELAYADTSATHASLLSDIKHQLEEHNTIMNMGRFEMGELSSRLDVDYFRTLGTEHTSLLQEILRENVKTCKAVVSVQSQIPAQLERCWTQDPAILEDALGRIFPIHLEFVDSWEAFESVLEIRFRQLPGHWKIKQRQYALRANALNRDLDASVDIRHCFLPGQRVDMSMIFNSGPSGNSSCPGCKCTTNKTQKEMNSQTQCLRCGMWYQRFVEYQDEDLLDPRHDSANTPLPPIKRRREMTEKDDEPAQFRRVRLNCTRLPSGIEPQRPRSKSHSPKRTSLAKPPNMISWNNVRRTNITGTRTGDLSRKQRHRAQQARQFGACNRCHLMRIKCTHVPRKVPGLPHIS</sequence>
<accession>A0ABR4AJM9</accession>
<dbReference type="PANTHER" id="PTHR38886:SF1">
    <property type="entry name" value="NACHT-NTPASE AND P-LOOP NTPASES N-TERMINAL DOMAIN-CONTAINING PROTEIN"/>
    <property type="match status" value="1"/>
</dbReference>
<evidence type="ECO:0000256" key="1">
    <source>
        <dbReference type="SAM" id="MobiDB-lite"/>
    </source>
</evidence>
<feature type="region of interest" description="Disordered" evidence="1">
    <location>
        <begin position="417"/>
        <end position="483"/>
    </location>
</feature>
<name>A0ABR4AJM9_9LECA</name>
<dbReference type="EMBL" id="JBEFKJ010000008">
    <property type="protein sequence ID" value="KAL2044899.1"/>
    <property type="molecule type" value="Genomic_DNA"/>
</dbReference>
<organism evidence="3 4">
    <name type="scientific">Stereocaulon virgatum</name>
    <dbReference type="NCBI Taxonomy" id="373712"/>
    <lineage>
        <taxon>Eukaryota</taxon>
        <taxon>Fungi</taxon>
        <taxon>Dikarya</taxon>
        <taxon>Ascomycota</taxon>
        <taxon>Pezizomycotina</taxon>
        <taxon>Lecanoromycetes</taxon>
        <taxon>OSLEUM clade</taxon>
        <taxon>Lecanoromycetidae</taxon>
        <taxon>Lecanorales</taxon>
        <taxon>Lecanorineae</taxon>
        <taxon>Stereocaulaceae</taxon>
        <taxon>Stereocaulon</taxon>
    </lineage>
</organism>
<feature type="domain" description="Ubiquitin-like" evidence="2">
    <location>
        <begin position="285"/>
        <end position="368"/>
    </location>
</feature>
<evidence type="ECO:0000313" key="3">
    <source>
        <dbReference type="EMBL" id="KAL2044899.1"/>
    </source>
</evidence>
<evidence type="ECO:0000313" key="4">
    <source>
        <dbReference type="Proteomes" id="UP001590950"/>
    </source>
</evidence>
<proteinExistence type="predicted"/>
<comment type="caution">
    <text evidence="3">The sequence shown here is derived from an EMBL/GenBank/DDBJ whole genome shotgun (WGS) entry which is preliminary data.</text>
</comment>
<keyword evidence="4" id="KW-1185">Reference proteome</keyword>
<dbReference type="PANTHER" id="PTHR38886">
    <property type="entry name" value="SESA DOMAIN-CONTAINING PROTEIN"/>
    <property type="match status" value="1"/>
</dbReference>
<dbReference type="InterPro" id="IPR054464">
    <property type="entry name" value="ULD_fung"/>
</dbReference>